<dbReference type="RefSeq" id="WP_078253301.1">
    <property type="nucleotide sequence ID" value="NZ_MUYU01000006.1"/>
</dbReference>
<feature type="chain" id="PRO_5013204748" description="WG repeat-containing protein" evidence="1">
    <location>
        <begin position="25"/>
        <end position="121"/>
    </location>
</feature>
<comment type="caution">
    <text evidence="2">The sequence shown here is derived from an EMBL/GenBank/DDBJ whole genome shotgun (WGS) entry which is preliminary data.</text>
</comment>
<evidence type="ECO:0000313" key="3">
    <source>
        <dbReference type="Proteomes" id="UP000189800"/>
    </source>
</evidence>
<protein>
    <recommendedName>
        <fullName evidence="4">WG repeat-containing protein</fullName>
    </recommendedName>
</protein>
<dbReference type="Proteomes" id="UP000189800">
    <property type="component" value="Unassembled WGS sequence"/>
</dbReference>
<organism evidence="2 3">
    <name type="scientific">Moraxella pluranimalium</name>
    <dbReference type="NCBI Taxonomy" id="470453"/>
    <lineage>
        <taxon>Bacteria</taxon>
        <taxon>Pseudomonadati</taxon>
        <taxon>Pseudomonadota</taxon>
        <taxon>Gammaproteobacteria</taxon>
        <taxon>Moraxellales</taxon>
        <taxon>Moraxellaceae</taxon>
        <taxon>Moraxella</taxon>
    </lineage>
</organism>
<dbReference type="EMBL" id="MUYU01000006">
    <property type="protein sequence ID" value="OOS25544.1"/>
    <property type="molecule type" value="Genomic_DNA"/>
</dbReference>
<feature type="signal peptide" evidence="1">
    <location>
        <begin position="1"/>
        <end position="24"/>
    </location>
</feature>
<keyword evidence="3" id="KW-1185">Reference proteome</keyword>
<keyword evidence="1" id="KW-0732">Signal</keyword>
<reference evidence="2 3" key="1">
    <citation type="submission" date="2017-02" db="EMBL/GenBank/DDBJ databases">
        <title>Draft genome sequence of Moraxella pluranimalium CCUG 54913T type strain.</title>
        <authorList>
            <person name="Salva-Serra F."/>
            <person name="Engstrom-Jakobsson H."/>
            <person name="Thorell K."/>
            <person name="Jaen-Luchoro D."/>
            <person name="Gonzales-Siles L."/>
            <person name="Karlsson R."/>
            <person name="Yazdan S."/>
            <person name="Boulund F."/>
            <person name="Johnning A."/>
            <person name="Engstrand L."/>
            <person name="Kristiansson E."/>
            <person name="Moore E."/>
        </authorList>
    </citation>
    <scope>NUCLEOTIDE SEQUENCE [LARGE SCALE GENOMIC DNA]</scope>
    <source>
        <strain evidence="2 3">CCUG 54913</strain>
    </source>
</reference>
<gene>
    <name evidence="2" type="ORF">B0680_01550</name>
</gene>
<name>A0A1T0CT83_9GAMM</name>
<evidence type="ECO:0000313" key="2">
    <source>
        <dbReference type="EMBL" id="OOS25544.1"/>
    </source>
</evidence>
<proteinExistence type="predicted"/>
<sequence>MKSLSKLVLPVLLVMFIAPNVAMASGKVPFVGTRYFNINGTASGSSITIKKNGNVVIEDAPGFYGEVYHGKYSTLMPAFESGRYFTIKGNKIYIVDSKGKMFNDCTPWQRSDSRCVDNLIR</sequence>
<dbReference type="AlphaFoldDB" id="A0A1T0CT83"/>
<accession>A0A1T0CT83</accession>
<dbReference type="STRING" id="470453.B0680_01550"/>
<evidence type="ECO:0000256" key="1">
    <source>
        <dbReference type="SAM" id="SignalP"/>
    </source>
</evidence>
<evidence type="ECO:0008006" key="4">
    <source>
        <dbReference type="Google" id="ProtNLM"/>
    </source>
</evidence>